<dbReference type="GO" id="GO:0016407">
    <property type="term" value="F:acetyltransferase activity"/>
    <property type="evidence" value="ECO:0007669"/>
    <property type="project" value="TreeGrafter"/>
</dbReference>
<dbReference type="PROSITE" id="PS51826">
    <property type="entry name" value="PSBD"/>
    <property type="match status" value="1"/>
</dbReference>
<evidence type="ECO:0000256" key="3">
    <source>
        <dbReference type="ARBA" id="ARBA00022679"/>
    </source>
</evidence>
<dbReference type="InterPro" id="IPR000089">
    <property type="entry name" value="Biotin_lipoyl"/>
</dbReference>
<feature type="domain" description="Lipoyl-binding" evidence="8">
    <location>
        <begin position="145"/>
        <end position="220"/>
    </location>
</feature>
<feature type="compositionally biased region" description="Low complexity" evidence="7">
    <location>
        <begin position="340"/>
        <end position="357"/>
    </location>
</feature>
<dbReference type="Gene3D" id="4.10.320.10">
    <property type="entry name" value="E3-binding domain"/>
    <property type="match status" value="1"/>
</dbReference>
<keyword evidence="4 6" id="KW-0450">Lipoyl</keyword>
<feature type="compositionally biased region" description="Basic and acidic residues" evidence="7">
    <location>
        <begin position="120"/>
        <end position="131"/>
    </location>
</feature>
<dbReference type="InterPro" id="IPR011053">
    <property type="entry name" value="Single_hybrid_motif"/>
</dbReference>
<evidence type="ECO:0000256" key="2">
    <source>
        <dbReference type="ARBA" id="ARBA00007317"/>
    </source>
</evidence>
<feature type="compositionally biased region" description="Low complexity" evidence="7">
    <location>
        <begin position="94"/>
        <end position="119"/>
    </location>
</feature>
<dbReference type="Proteomes" id="UP000429644">
    <property type="component" value="Unassembled WGS sequence"/>
</dbReference>
<dbReference type="PANTHER" id="PTHR43178:SF5">
    <property type="entry name" value="LIPOAMIDE ACYLTRANSFERASE COMPONENT OF BRANCHED-CHAIN ALPHA-KETO ACID DEHYDROGENASE COMPLEX, MITOCHONDRIAL"/>
    <property type="match status" value="1"/>
</dbReference>
<dbReference type="PROSITE" id="PS50968">
    <property type="entry name" value="BIOTINYL_LIPOYL"/>
    <property type="match status" value="2"/>
</dbReference>
<protein>
    <recommendedName>
        <fullName evidence="6">Dihydrolipoamide acetyltransferase component of pyruvate dehydrogenase complex</fullName>
        <ecNumber evidence="6">2.3.1.-</ecNumber>
    </recommendedName>
</protein>
<evidence type="ECO:0000256" key="6">
    <source>
        <dbReference type="RuleBase" id="RU003423"/>
    </source>
</evidence>
<keyword evidence="5 6" id="KW-0012">Acyltransferase</keyword>
<dbReference type="InterPro" id="IPR001078">
    <property type="entry name" value="2-oxoacid_DH_actylTfrase"/>
</dbReference>
<dbReference type="PROSITE" id="PS00189">
    <property type="entry name" value="LIPOYL"/>
    <property type="match status" value="2"/>
</dbReference>
<dbReference type="AlphaFoldDB" id="A0A7J9UVG0"/>
<reference evidence="10 11" key="1">
    <citation type="submission" date="2019-10" db="EMBL/GenBank/DDBJ databases">
        <title>Georgenia wutianyii sp. nov. and Georgenia yuyongxinii sp. nov. isolated from plateau pika (Ochotona curzoniae) in the Qinghai-Tibet plateau of China.</title>
        <authorList>
            <person name="Tian Z."/>
        </authorList>
    </citation>
    <scope>NUCLEOTIDE SEQUENCE [LARGE SCALE GENOMIC DNA]</scope>
    <source>
        <strain evidence="10 11">JCM 15130</strain>
    </source>
</reference>
<accession>A0A7J9UVG0</accession>
<feature type="region of interest" description="Disordered" evidence="7">
    <location>
        <begin position="74"/>
        <end position="156"/>
    </location>
</feature>
<evidence type="ECO:0000256" key="7">
    <source>
        <dbReference type="SAM" id="MobiDB-lite"/>
    </source>
</evidence>
<feature type="region of interest" description="Disordered" evidence="7">
    <location>
        <begin position="227"/>
        <end position="288"/>
    </location>
</feature>
<comment type="similarity">
    <text evidence="2 6">Belongs to the 2-oxoacid dehydrogenase family.</text>
</comment>
<feature type="domain" description="Lipoyl-binding" evidence="8">
    <location>
        <begin position="1"/>
        <end position="73"/>
    </location>
</feature>
<keyword evidence="11" id="KW-1185">Reference proteome</keyword>
<keyword evidence="3 6" id="KW-0808">Transferase</keyword>
<gene>
    <name evidence="10" type="primary">sucB</name>
    <name evidence="10" type="ORF">GB882_06755</name>
</gene>
<dbReference type="SUPFAM" id="SSF51230">
    <property type="entry name" value="Single hybrid motif"/>
    <property type="match status" value="2"/>
</dbReference>
<dbReference type="Gene3D" id="3.30.559.10">
    <property type="entry name" value="Chloramphenicol acetyltransferase-like domain"/>
    <property type="match status" value="1"/>
</dbReference>
<feature type="compositionally biased region" description="Low complexity" evidence="7">
    <location>
        <begin position="240"/>
        <end position="271"/>
    </location>
</feature>
<dbReference type="EC" id="2.3.1.-" evidence="6"/>
<evidence type="ECO:0000259" key="8">
    <source>
        <dbReference type="PROSITE" id="PS50968"/>
    </source>
</evidence>
<dbReference type="PANTHER" id="PTHR43178">
    <property type="entry name" value="DIHYDROLIPOAMIDE ACETYLTRANSFERASE COMPONENT OF PYRUVATE DEHYDROGENASE COMPLEX"/>
    <property type="match status" value="1"/>
</dbReference>
<dbReference type="SUPFAM" id="SSF52777">
    <property type="entry name" value="CoA-dependent acyltransferases"/>
    <property type="match status" value="1"/>
</dbReference>
<dbReference type="InterPro" id="IPR014276">
    <property type="entry name" value="2-oxoglutarate_DH_E2"/>
</dbReference>
<dbReference type="Pfam" id="PF02817">
    <property type="entry name" value="E3_binding"/>
    <property type="match status" value="1"/>
</dbReference>
<dbReference type="InterPro" id="IPR050743">
    <property type="entry name" value="2-oxoacid_DH_E2_comp"/>
</dbReference>
<evidence type="ECO:0000313" key="10">
    <source>
        <dbReference type="EMBL" id="MPV88363.1"/>
    </source>
</evidence>
<feature type="region of interest" description="Disordered" evidence="7">
    <location>
        <begin position="340"/>
        <end position="361"/>
    </location>
</feature>
<name>A0A7J9UVG0_9MICO</name>
<proteinExistence type="inferred from homology"/>
<dbReference type="CDD" id="cd06849">
    <property type="entry name" value="lipoyl_domain"/>
    <property type="match status" value="2"/>
</dbReference>
<dbReference type="InterPro" id="IPR036625">
    <property type="entry name" value="E3-bd_dom_sf"/>
</dbReference>
<dbReference type="SUPFAM" id="SSF47005">
    <property type="entry name" value="Peripheral subunit-binding domain of 2-oxo acid dehydrogenase complex"/>
    <property type="match status" value="1"/>
</dbReference>
<dbReference type="Gene3D" id="2.40.50.100">
    <property type="match status" value="2"/>
</dbReference>
<evidence type="ECO:0000313" key="11">
    <source>
        <dbReference type="Proteomes" id="UP000429644"/>
    </source>
</evidence>
<dbReference type="FunFam" id="3.30.559.10:FF:000007">
    <property type="entry name" value="Dihydrolipoamide acetyltransferase component of pyruvate dehydrogenase complex"/>
    <property type="match status" value="1"/>
</dbReference>
<evidence type="ECO:0000256" key="5">
    <source>
        <dbReference type="ARBA" id="ARBA00023315"/>
    </source>
</evidence>
<dbReference type="EMBL" id="WHPD01001471">
    <property type="protein sequence ID" value="MPV88363.1"/>
    <property type="molecule type" value="Genomic_DNA"/>
</dbReference>
<evidence type="ECO:0000256" key="1">
    <source>
        <dbReference type="ARBA" id="ARBA00001938"/>
    </source>
</evidence>
<feature type="compositionally biased region" description="Pro residues" evidence="7">
    <location>
        <begin position="272"/>
        <end position="286"/>
    </location>
</feature>
<dbReference type="GO" id="GO:0031405">
    <property type="term" value="F:lipoic acid binding"/>
    <property type="evidence" value="ECO:0007669"/>
    <property type="project" value="TreeGrafter"/>
</dbReference>
<evidence type="ECO:0000256" key="4">
    <source>
        <dbReference type="ARBA" id="ARBA00022823"/>
    </source>
</evidence>
<evidence type="ECO:0000259" key="9">
    <source>
        <dbReference type="PROSITE" id="PS51826"/>
    </source>
</evidence>
<dbReference type="NCBIfam" id="TIGR02927">
    <property type="entry name" value="SucB_Actino"/>
    <property type="match status" value="1"/>
</dbReference>
<comment type="caution">
    <text evidence="10">The sequence shown here is derived from an EMBL/GenBank/DDBJ whole genome shotgun (WGS) entry which is preliminary data.</text>
</comment>
<dbReference type="GO" id="GO:0005737">
    <property type="term" value="C:cytoplasm"/>
    <property type="evidence" value="ECO:0007669"/>
    <property type="project" value="TreeGrafter"/>
</dbReference>
<dbReference type="InterPro" id="IPR004167">
    <property type="entry name" value="PSBD"/>
</dbReference>
<feature type="domain" description="Peripheral subunit-binding (PSBD)" evidence="9">
    <location>
        <begin position="294"/>
        <end position="331"/>
    </location>
</feature>
<dbReference type="InterPro" id="IPR023213">
    <property type="entry name" value="CAT-like_dom_sf"/>
</dbReference>
<organism evidence="10 11">
    <name type="scientific">Georgenia ruanii</name>
    <dbReference type="NCBI Taxonomy" id="348442"/>
    <lineage>
        <taxon>Bacteria</taxon>
        <taxon>Bacillati</taxon>
        <taxon>Actinomycetota</taxon>
        <taxon>Actinomycetes</taxon>
        <taxon>Micrococcales</taxon>
        <taxon>Bogoriellaceae</taxon>
        <taxon>Georgenia</taxon>
    </lineage>
</organism>
<comment type="cofactor">
    <cofactor evidence="1 6">
        <name>(R)-lipoate</name>
        <dbReference type="ChEBI" id="CHEBI:83088"/>
    </cofactor>
</comment>
<sequence>MKMPALGESVTEGTVTRWLKAVGESVEVDEPLLEVSTDKVDTEVPSPVAGVVEKILVEEDETVEVGAELAIIGDGSGAGEAGGGEQGATVTSGEPDTAPSTSTAAPASEEVEAAQPAAAEPKEPEAAKAEATEAAPSGDGGAASGEPVKMPALGESVTEGTVTRWLKAEGDTVEVDEPLLEVSTDKVDTEVPSPVAGTVVKILVQEDETVEVGTDLAIVGQPGAAAPAAEAPKAEEKAEAPAAPAEAPAPAPKAEAPAPAPKAEAPAAAPAAPKPAPQPQAQPEPTPAAAGTAYITPLVRKLAAEKGVDLATVTGTGVGGRIRKQDVEAAAEKAAAEKAAAAQATPAAPTAPAAPAPVEVSPLRGTTEKMSRLRKVIAKRMRESLDTSAQLTSVVEVDVTRIAALRARAKNAFQAAEGTKLTFLPFFVKAATEALKSHPKLNATIDGEQVVYHGAEHIGIAVDTPRGLLVPVIKDAGDLTIGGIAKKINDLAARTRDSKVTPDELSGSTFTITNTGSAGLLMDTPIINQPEVAILGVGTIVKRPAVVKDAEGNETIGIRSMMYLSLTYDHRLVDGADAGRYLTAVKARLEEGAFEAELGL</sequence>
<feature type="compositionally biased region" description="Gly residues" evidence="7">
    <location>
        <begin position="74"/>
        <end position="86"/>
    </location>
</feature>
<dbReference type="Pfam" id="PF00198">
    <property type="entry name" value="2-oxoacid_dh"/>
    <property type="match status" value="1"/>
</dbReference>
<dbReference type="InterPro" id="IPR003016">
    <property type="entry name" value="2-oxoA_DH_lipoyl-BS"/>
</dbReference>
<dbReference type="Pfam" id="PF00364">
    <property type="entry name" value="Biotin_lipoyl"/>
    <property type="match status" value="2"/>
</dbReference>